<proteinExistence type="predicted"/>
<dbReference type="InterPro" id="IPR029058">
    <property type="entry name" value="AB_hydrolase_fold"/>
</dbReference>
<dbReference type="EMBL" id="JAEKNN010000026">
    <property type="protein sequence ID" value="MBJ7608960.1"/>
    <property type="molecule type" value="Genomic_DNA"/>
</dbReference>
<reference evidence="2 3" key="1">
    <citation type="submission" date="2020-10" db="EMBL/GenBank/DDBJ databases">
        <title>Ca. Dormibacterota MAGs.</title>
        <authorList>
            <person name="Montgomery K."/>
        </authorList>
    </citation>
    <scope>NUCLEOTIDE SEQUENCE [LARGE SCALE GENOMIC DNA]</scope>
    <source>
        <strain evidence="2">Mitchell_Peninsula_5</strain>
    </source>
</reference>
<sequence length="778" mass="81632">MSVSIAASGIGATTVAAAGVSVVQGNHLGTRIFPDNFFTTADSAQVSGLRVNFRGAGVDYPGCDSTNYSICDTFAMLNHLDGFDLQPRVTVPLTGAVALASVDDSNFYITDDSGRFVSGLRQLVFDPASKTLAGISDKLLTEDNSFHVVVTSGIKDSGGNQIFACSGTCNVRFTTRTASKELVDIRKSMDLPPSDPNNAYALAGFPNATTTTNGRKASFQQGSMTTVFPASTVLPSVGGPGPAGIVRTDQQRTTSTDPNYVSSSVVPNLIPPGTTGYYAFGSFLSPRYQHASLSGHEDNPYGVNGGKTDGEIPPVPTTQTAVPEGADRLGLIVVTPKTAPPWPVAIYGPGFTRSKYDIFVTADYNASLGIATVATDPSGHGYGPNSTTTITQSGGTTTTFKSFGRGRDLDGDGKIFGGLGPAGTPTYDGVAPSAHVQPDGSFLPTHKPIDGLSSGLIQTVVDNMALGRSIQAGMDIPGVGNNVFQGKPIMYYGLSFGGIYGTMLMGTDPLFHQGLLNVPGGPIADIARLSAFRGNLADTLRIAKPSLVNGGPGLNGFTEDLPLRNNPPRTITDAGAQQIQELFGETDWYDRSGSPETFAPRIRLRPDPAWAGDPKNVAFQTAYGDGTVPNPTAGTLYRAGDLFDRVVYYRNDRTATYSKDPHGWLADPTLFGRTSGEQQLGAFLSTGTIVPTGPGILETPIANPNNLECLHYPDPQTGQVQVRQPFPASGDCPAAPSHGTPPGPPANVPEAPWSLMLLATGLLSMTLMGRRRLRRAPA</sequence>
<evidence type="ECO:0000256" key="1">
    <source>
        <dbReference type="SAM" id="MobiDB-lite"/>
    </source>
</evidence>
<name>A0A934NFR5_9BACT</name>
<dbReference type="AlphaFoldDB" id="A0A934NFR5"/>
<evidence type="ECO:0000313" key="2">
    <source>
        <dbReference type="EMBL" id="MBJ7608960.1"/>
    </source>
</evidence>
<evidence type="ECO:0000313" key="3">
    <source>
        <dbReference type="Proteomes" id="UP000614410"/>
    </source>
</evidence>
<dbReference type="SUPFAM" id="SSF53474">
    <property type="entry name" value="alpha/beta-Hydrolases"/>
    <property type="match status" value="1"/>
</dbReference>
<protein>
    <submittedName>
        <fullName evidence="2">Uncharacterized protein</fullName>
    </submittedName>
</protein>
<dbReference type="Gene3D" id="3.40.50.1820">
    <property type="entry name" value="alpha/beta hydrolase"/>
    <property type="match status" value="1"/>
</dbReference>
<gene>
    <name evidence="2" type="ORF">JF887_05960</name>
</gene>
<organism evidence="2 3">
    <name type="scientific">Candidatus Amunia macphersoniae</name>
    <dbReference type="NCBI Taxonomy" id="3127014"/>
    <lineage>
        <taxon>Bacteria</taxon>
        <taxon>Bacillati</taxon>
        <taxon>Candidatus Dormiibacterota</taxon>
        <taxon>Candidatus Dormibacteria</taxon>
        <taxon>Candidatus Aeolococcales</taxon>
        <taxon>Candidatus Aeolococcaceae</taxon>
        <taxon>Candidatus Amunia</taxon>
    </lineage>
</organism>
<accession>A0A934NFR5</accession>
<comment type="caution">
    <text evidence="2">The sequence shown here is derived from an EMBL/GenBank/DDBJ whole genome shotgun (WGS) entry which is preliminary data.</text>
</comment>
<feature type="region of interest" description="Disordered" evidence="1">
    <location>
        <begin position="724"/>
        <end position="748"/>
    </location>
</feature>
<dbReference type="Proteomes" id="UP000614410">
    <property type="component" value="Unassembled WGS sequence"/>
</dbReference>